<dbReference type="PROSITE" id="PS50050">
    <property type="entry name" value="TNFR_NGFR_2"/>
    <property type="match status" value="2"/>
</dbReference>
<sequence>MSSFLSVPFHLTSGEHVKTECTGTRATECAVCGRDLYTATVNHLLKCHVCKDCSLKNNKRTLDHCSSKKDTVCECVTGFYCNNDDCDHCQPVDRCLPGEGVKLPATRTNNTVCAPCVNGSFSNVTDFTSPCKAHTRCEEYGRLLKTQGSPKADSVCGNFKSYCSWMLPAGLWSGLVVTIIIVLVFILWRAKRKHYKTGEPMTSGVLCHFPFSWFPI</sequence>
<dbReference type="Proteomes" id="UP000694680">
    <property type="component" value="Chromosome 16"/>
</dbReference>
<feature type="disulfide bond" evidence="1">
    <location>
        <begin position="32"/>
        <end position="47"/>
    </location>
</feature>
<dbReference type="GO" id="GO:0035631">
    <property type="term" value="C:CD40 receptor complex"/>
    <property type="evidence" value="ECO:0007669"/>
    <property type="project" value="TreeGrafter"/>
</dbReference>
<feature type="repeat" description="TNFR-Cys" evidence="1">
    <location>
        <begin position="74"/>
        <end position="113"/>
    </location>
</feature>
<accession>A0A8C5I2N3</accession>
<dbReference type="AlphaFoldDB" id="A0A8C5I2N3"/>
<protein>
    <recommendedName>
        <fullName evidence="3">TNFR-Cys domain-containing protein</fullName>
    </recommendedName>
</protein>
<reference evidence="4" key="2">
    <citation type="submission" date="2025-08" db="UniProtKB">
        <authorList>
            <consortium name="Ensembl"/>
        </authorList>
    </citation>
    <scope>IDENTIFICATION</scope>
</reference>
<keyword evidence="5" id="KW-1185">Reference proteome</keyword>
<feature type="transmembrane region" description="Helical" evidence="2">
    <location>
        <begin position="165"/>
        <end position="188"/>
    </location>
</feature>
<feature type="domain" description="TNFR-Cys" evidence="3">
    <location>
        <begin position="31"/>
        <end position="73"/>
    </location>
</feature>
<evidence type="ECO:0000313" key="5">
    <source>
        <dbReference type="Proteomes" id="UP000694680"/>
    </source>
</evidence>
<reference evidence="4" key="3">
    <citation type="submission" date="2025-09" db="UniProtKB">
        <authorList>
            <consortium name="Ensembl"/>
        </authorList>
    </citation>
    <scope>IDENTIFICATION</scope>
</reference>
<feature type="domain" description="TNFR-Cys" evidence="3">
    <location>
        <begin position="74"/>
        <end position="113"/>
    </location>
</feature>
<keyword evidence="2" id="KW-0812">Transmembrane</keyword>
<name>A0A8C5I2N3_GOUWI</name>
<dbReference type="InterPro" id="IPR052135">
    <property type="entry name" value="TNFRSF5"/>
</dbReference>
<reference evidence="4" key="1">
    <citation type="submission" date="2020-06" db="EMBL/GenBank/DDBJ databases">
        <authorList>
            <consortium name="Wellcome Sanger Institute Data Sharing"/>
        </authorList>
    </citation>
    <scope>NUCLEOTIDE SEQUENCE [LARGE SCALE GENOMIC DNA]</scope>
</reference>
<dbReference type="InterPro" id="IPR001368">
    <property type="entry name" value="TNFR/NGFR_Cys_rich_reg"/>
</dbReference>
<feature type="disulfide bond" evidence="1">
    <location>
        <begin position="95"/>
        <end position="113"/>
    </location>
</feature>
<dbReference type="SMART" id="SM00208">
    <property type="entry name" value="TNFR"/>
    <property type="match status" value="3"/>
</dbReference>
<organism evidence="4 5">
    <name type="scientific">Gouania willdenowi</name>
    <name type="common">Blunt-snouted clingfish</name>
    <name type="synonym">Lepadogaster willdenowi</name>
    <dbReference type="NCBI Taxonomy" id="441366"/>
    <lineage>
        <taxon>Eukaryota</taxon>
        <taxon>Metazoa</taxon>
        <taxon>Chordata</taxon>
        <taxon>Craniata</taxon>
        <taxon>Vertebrata</taxon>
        <taxon>Euteleostomi</taxon>
        <taxon>Actinopterygii</taxon>
        <taxon>Neopterygii</taxon>
        <taxon>Teleostei</taxon>
        <taxon>Neoteleostei</taxon>
        <taxon>Acanthomorphata</taxon>
        <taxon>Ovalentaria</taxon>
        <taxon>Blenniimorphae</taxon>
        <taxon>Blenniiformes</taxon>
        <taxon>Gobiesocoidei</taxon>
        <taxon>Gobiesocidae</taxon>
        <taxon>Gobiesocinae</taxon>
        <taxon>Gouania</taxon>
    </lineage>
</organism>
<dbReference type="Gene3D" id="2.10.50.10">
    <property type="entry name" value="Tumor Necrosis Factor Receptor, subunit A, domain 2"/>
    <property type="match status" value="2"/>
</dbReference>
<keyword evidence="1" id="KW-1015">Disulfide bond</keyword>
<feature type="repeat" description="TNFR-Cys" evidence="1">
    <location>
        <begin position="31"/>
        <end position="73"/>
    </location>
</feature>
<comment type="caution">
    <text evidence="1">Lacks conserved residue(s) required for the propagation of feature annotation.</text>
</comment>
<evidence type="ECO:0000256" key="2">
    <source>
        <dbReference type="SAM" id="Phobius"/>
    </source>
</evidence>
<dbReference type="PANTHER" id="PTHR46875:SF2">
    <property type="entry name" value="TUMOR NECROSIS FACTOR RECEPTOR SUPERFAMILY MEMBER 5-LIKE ISOFORM X1"/>
    <property type="match status" value="1"/>
</dbReference>
<keyword evidence="2" id="KW-1133">Transmembrane helix</keyword>
<evidence type="ECO:0000313" key="4">
    <source>
        <dbReference type="Ensembl" id="ENSGWIP00000053513.1"/>
    </source>
</evidence>
<keyword evidence="2" id="KW-0472">Membrane</keyword>
<dbReference type="Pfam" id="PF00020">
    <property type="entry name" value="TNFR_c6"/>
    <property type="match status" value="2"/>
</dbReference>
<dbReference type="GO" id="GO:0009897">
    <property type="term" value="C:external side of plasma membrane"/>
    <property type="evidence" value="ECO:0007669"/>
    <property type="project" value="TreeGrafter"/>
</dbReference>
<dbReference type="GO" id="GO:0002768">
    <property type="term" value="P:immune response-regulating cell surface receptor signaling pathway"/>
    <property type="evidence" value="ECO:0007669"/>
    <property type="project" value="TreeGrafter"/>
</dbReference>
<dbReference type="PANTHER" id="PTHR46875">
    <property type="entry name" value="TUMOR NECROSIS FACTOR RECEPTOR SUPERFAMILY MEMBER 5"/>
    <property type="match status" value="1"/>
</dbReference>
<dbReference type="Ensembl" id="ENSGWIT00000057708.1">
    <property type="protein sequence ID" value="ENSGWIP00000053513.1"/>
    <property type="gene ID" value="ENSGWIG00000025720.1"/>
</dbReference>
<dbReference type="SUPFAM" id="SSF57586">
    <property type="entry name" value="TNF receptor-like"/>
    <property type="match status" value="2"/>
</dbReference>
<dbReference type="PROSITE" id="PS00652">
    <property type="entry name" value="TNFR_NGFR_1"/>
    <property type="match status" value="1"/>
</dbReference>
<evidence type="ECO:0000259" key="3">
    <source>
        <dbReference type="PROSITE" id="PS50050"/>
    </source>
</evidence>
<proteinExistence type="predicted"/>
<evidence type="ECO:0000256" key="1">
    <source>
        <dbReference type="PROSITE-ProRule" id="PRU00206"/>
    </source>
</evidence>